<evidence type="ECO:0000313" key="12">
    <source>
        <dbReference type="EMBL" id="OAE24050.1"/>
    </source>
</evidence>
<comment type="subunit">
    <text evidence="3">Homodimer.</text>
</comment>
<comment type="similarity">
    <text evidence="2">Belongs to the plant dirigent protein family.</text>
</comment>
<keyword evidence="7" id="KW-0819">tRNA processing</keyword>
<dbReference type="Proteomes" id="UP000077202">
    <property type="component" value="Unassembled WGS sequence"/>
</dbReference>
<dbReference type="InterPro" id="IPR014729">
    <property type="entry name" value="Rossmann-like_a/b/a_fold"/>
</dbReference>
<comment type="caution">
    <text evidence="12">The sequence shown here is derived from an EMBL/GenBank/DDBJ whole genome shotgun (WGS) entry which is preliminary data.</text>
</comment>
<evidence type="ECO:0000256" key="10">
    <source>
        <dbReference type="ARBA" id="ARBA00048539"/>
    </source>
</evidence>
<evidence type="ECO:0000259" key="11">
    <source>
        <dbReference type="Pfam" id="PF01171"/>
    </source>
</evidence>
<evidence type="ECO:0000256" key="8">
    <source>
        <dbReference type="ARBA" id="ARBA00022741"/>
    </source>
</evidence>
<dbReference type="Gene3D" id="2.40.480.10">
    <property type="entry name" value="Allene oxide cyclase-like"/>
    <property type="match status" value="1"/>
</dbReference>
<dbReference type="EC" id="6.3.4.19" evidence="4"/>
<keyword evidence="8" id="KW-0547">Nucleotide-binding</keyword>
<feature type="domain" description="tRNA(Ile)-lysidine/2-thiocytidine synthase N-terminal" evidence="11">
    <location>
        <begin position="30"/>
        <end position="233"/>
    </location>
</feature>
<dbReference type="InterPro" id="IPR044859">
    <property type="entry name" value="Allene_oxi_cyc_Dirigent"/>
</dbReference>
<dbReference type="PANTHER" id="PTHR43033">
    <property type="entry name" value="TRNA(ILE)-LYSIDINE SYNTHASE-RELATED"/>
    <property type="match status" value="1"/>
</dbReference>
<evidence type="ECO:0000256" key="1">
    <source>
        <dbReference type="ARBA" id="ARBA00004613"/>
    </source>
</evidence>
<dbReference type="AlphaFoldDB" id="A0A176VTA2"/>
<dbReference type="PANTHER" id="PTHR43033:SF5">
    <property type="entry name" value="TRNA(ILE)-LYSIDINE SYNTHETASE"/>
    <property type="match status" value="1"/>
</dbReference>
<keyword evidence="6" id="KW-0436">Ligase</keyword>
<accession>A0A176VTA2</accession>
<dbReference type="SUPFAM" id="SSF52402">
    <property type="entry name" value="Adenine nucleotide alpha hydrolases-like"/>
    <property type="match status" value="1"/>
</dbReference>
<dbReference type="GO" id="GO:0005524">
    <property type="term" value="F:ATP binding"/>
    <property type="evidence" value="ECO:0007669"/>
    <property type="project" value="UniProtKB-KW"/>
</dbReference>
<dbReference type="GO" id="GO:0009699">
    <property type="term" value="P:phenylpropanoid biosynthetic process"/>
    <property type="evidence" value="ECO:0007669"/>
    <property type="project" value="UniProtKB-ARBA"/>
</dbReference>
<reference evidence="12" key="1">
    <citation type="submission" date="2016-03" db="EMBL/GenBank/DDBJ databases">
        <title>Mechanisms controlling the formation of the plant cell surface in tip-growing cells are functionally conserved among land plants.</title>
        <authorList>
            <person name="Honkanen S."/>
            <person name="Jones V.A."/>
            <person name="Morieri G."/>
            <person name="Champion C."/>
            <person name="Hetherington A.J."/>
            <person name="Kelly S."/>
            <person name="Saint-Marcoux D."/>
            <person name="Proust H."/>
            <person name="Prescott H."/>
            <person name="Dolan L."/>
        </authorList>
    </citation>
    <scope>NUCLEOTIDE SEQUENCE [LARGE SCALE GENOMIC DNA]</scope>
    <source>
        <tissue evidence="12">Whole gametophyte</tissue>
    </source>
</reference>
<keyword evidence="9" id="KW-0067">ATP-binding</keyword>
<proteinExistence type="inferred from homology"/>
<dbReference type="InterPro" id="IPR004265">
    <property type="entry name" value="Dirigent"/>
</dbReference>
<evidence type="ECO:0000313" key="13">
    <source>
        <dbReference type="Proteomes" id="UP000077202"/>
    </source>
</evidence>
<gene>
    <name evidence="12" type="ORF">AXG93_2402s1080</name>
</gene>
<dbReference type="InterPro" id="IPR011063">
    <property type="entry name" value="TilS/TtcA_N"/>
</dbReference>
<evidence type="ECO:0000256" key="2">
    <source>
        <dbReference type="ARBA" id="ARBA00010746"/>
    </source>
</evidence>
<dbReference type="InterPro" id="IPR012795">
    <property type="entry name" value="tRNA_Ile_lys_synt_N"/>
</dbReference>
<evidence type="ECO:0000256" key="5">
    <source>
        <dbReference type="ARBA" id="ARBA00022525"/>
    </source>
</evidence>
<dbReference type="Gene3D" id="3.40.50.620">
    <property type="entry name" value="HUPs"/>
    <property type="match status" value="1"/>
</dbReference>
<protein>
    <recommendedName>
        <fullName evidence="4">tRNA(Ile)-lysidine synthetase</fullName>
        <ecNumber evidence="4">6.3.4.19</ecNumber>
    </recommendedName>
</protein>
<dbReference type="InterPro" id="IPR012094">
    <property type="entry name" value="tRNA_Ile_lys_synt"/>
</dbReference>
<dbReference type="GO" id="GO:0032267">
    <property type="term" value="F:tRNA(Ile)-lysidine synthase activity"/>
    <property type="evidence" value="ECO:0007669"/>
    <property type="project" value="UniProtKB-EC"/>
</dbReference>
<dbReference type="HAMAP" id="MF_01161">
    <property type="entry name" value="tRNA_Ile_lys_synt"/>
    <property type="match status" value="1"/>
</dbReference>
<dbReference type="GO" id="GO:0005576">
    <property type="term" value="C:extracellular region"/>
    <property type="evidence" value="ECO:0007669"/>
    <property type="project" value="UniProtKB-SubCell"/>
</dbReference>
<dbReference type="GO" id="GO:0008033">
    <property type="term" value="P:tRNA processing"/>
    <property type="evidence" value="ECO:0007669"/>
    <property type="project" value="UniProtKB-KW"/>
</dbReference>
<dbReference type="Pfam" id="PF01171">
    <property type="entry name" value="ATP_bind_3"/>
    <property type="match status" value="1"/>
</dbReference>
<evidence type="ECO:0000256" key="9">
    <source>
        <dbReference type="ARBA" id="ARBA00022840"/>
    </source>
</evidence>
<dbReference type="CDD" id="cd01992">
    <property type="entry name" value="TilS_N"/>
    <property type="match status" value="1"/>
</dbReference>
<dbReference type="EMBL" id="LVLJ01002686">
    <property type="protein sequence ID" value="OAE24050.1"/>
    <property type="molecule type" value="Genomic_DNA"/>
</dbReference>
<keyword evidence="13" id="KW-1185">Reference proteome</keyword>
<name>A0A176VTA2_MARPO</name>
<dbReference type="NCBIfam" id="TIGR02432">
    <property type="entry name" value="lysidine_TilS_N"/>
    <property type="match status" value="1"/>
</dbReference>
<comment type="catalytic activity">
    <reaction evidence="10">
        <text>cytidine(34) in tRNA(Ile2) + L-lysine + ATP = lysidine(34) in tRNA(Ile2) + AMP + diphosphate + H(+)</text>
        <dbReference type="Rhea" id="RHEA:43744"/>
        <dbReference type="Rhea" id="RHEA-COMP:10625"/>
        <dbReference type="Rhea" id="RHEA-COMP:10670"/>
        <dbReference type="ChEBI" id="CHEBI:15378"/>
        <dbReference type="ChEBI" id="CHEBI:30616"/>
        <dbReference type="ChEBI" id="CHEBI:32551"/>
        <dbReference type="ChEBI" id="CHEBI:33019"/>
        <dbReference type="ChEBI" id="CHEBI:82748"/>
        <dbReference type="ChEBI" id="CHEBI:83665"/>
        <dbReference type="ChEBI" id="CHEBI:456215"/>
        <dbReference type="EC" id="6.3.4.19"/>
    </reaction>
</comment>
<evidence type="ECO:0000256" key="6">
    <source>
        <dbReference type="ARBA" id="ARBA00022598"/>
    </source>
</evidence>
<evidence type="ECO:0000256" key="4">
    <source>
        <dbReference type="ARBA" id="ARBA00013267"/>
    </source>
</evidence>
<comment type="subcellular location">
    <subcellularLocation>
        <location evidence="1">Secreted</location>
    </subcellularLocation>
</comment>
<evidence type="ECO:0000256" key="7">
    <source>
        <dbReference type="ARBA" id="ARBA00022694"/>
    </source>
</evidence>
<dbReference type="Pfam" id="PF03018">
    <property type="entry name" value="Dirigent"/>
    <property type="match status" value="1"/>
</dbReference>
<organism evidence="12 13">
    <name type="scientific">Marchantia polymorpha subsp. ruderalis</name>
    <dbReference type="NCBI Taxonomy" id="1480154"/>
    <lineage>
        <taxon>Eukaryota</taxon>
        <taxon>Viridiplantae</taxon>
        <taxon>Streptophyta</taxon>
        <taxon>Embryophyta</taxon>
        <taxon>Marchantiophyta</taxon>
        <taxon>Marchantiopsida</taxon>
        <taxon>Marchantiidae</taxon>
        <taxon>Marchantiales</taxon>
        <taxon>Marchantiaceae</taxon>
        <taxon>Marchantia</taxon>
    </lineage>
</organism>
<evidence type="ECO:0000256" key="3">
    <source>
        <dbReference type="ARBA" id="ARBA00011738"/>
    </source>
</evidence>
<keyword evidence="5" id="KW-0964">Secreted</keyword>
<sequence>MDAEDFSWDKVDAKFSSQMRLSGLNPSHRIAIAVSGGADSIALCLLIARWKRLTVQREGYARQGVGELFAYVVDHSLRKDSAEEALLVKEWALKLGFNCRILKCKWPNGKPSPGHLQEAARNARYSLLSQACIQSGVQALLTAHHANDQAELFILRLSRRSEIVGLAGMAFAADRHPVLSTMHCPARSSLVLVRPLLNFSKQELYVVCKQSGQAWVEDPTNANLTFARNRIRKALHEPEYLLLKKEVPKVIEFCRKMRFSIDRDRDFLLRDVARISHDLGNVTVDVQKLVSRGITDIVTHRAVAAILQFVAQRAKPPRGRVVEMLLDRLRLGSLQGACTVGGCYVFPLPGSKGSKAVFCFSPDSPPPSGILKSTTQELDSFLSPESCMWSGLGMPVHTHRSSVLSAAEPVVVEDTNLIGVAPEAVTMEKPPSRVKDFKLLGLISEDGAALLENLTSEMAIDTAKSSVEQTSESPCLMTTVGDRMMKRISSGQVLNYMDRFCVSLNHKATDISRTSDLNTAEEYCGFLRDGPLLYVRHYVDRDWQYLSDLAKGRSQEWGQGCNFACGELTGNATTGYPCREIKLCKTGHGEEKGCQSYKVSKAREALEILKKFPKPIRRSLPVLTTAQGLLLVLPALRIARFFHSPQDFAQEILWVEVEHPGIKQASVAMASRCFPSTVASFAFCCALLALSSQGAQAYPTPDSHPYHFHPPRLPSPAFEFDFYMHSNLYTPTGRNSFAVTLPVAKVGTATLSDQSWFLEINETFFGAIVVFEDSITVAPDAKSTEVGTGRGIYVHDKNAGAANGVEWLFTAIFNDESGLGNSTLCFRGFDLGSNAAKGLTELTICGGTGKFRLARGYASVLVTVPADAPANSASCIMKFGVHLYY</sequence>